<evidence type="ECO:0000256" key="1">
    <source>
        <dbReference type="SAM" id="SignalP"/>
    </source>
</evidence>
<evidence type="ECO:0000313" key="2">
    <source>
        <dbReference type="EMBL" id="OWP63271.1"/>
    </source>
</evidence>
<feature type="chain" id="PRO_5013039380" evidence="1">
    <location>
        <begin position="20"/>
        <end position="149"/>
    </location>
</feature>
<comment type="caution">
    <text evidence="2">The sequence shown here is derived from an EMBL/GenBank/DDBJ whole genome shotgun (WGS) entry which is preliminary data.</text>
</comment>
<dbReference type="AlphaFoldDB" id="A0A2D0AG22"/>
<name>A0A2D0AG22_9BACT</name>
<evidence type="ECO:0000313" key="3">
    <source>
        <dbReference type="Proteomes" id="UP000197277"/>
    </source>
</evidence>
<feature type="signal peptide" evidence="1">
    <location>
        <begin position="1"/>
        <end position="19"/>
    </location>
</feature>
<accession>A0A2D0AG22</accession>
<gene>
    <name evidence="2" type="ORF">CDA63_09600</name>
</gene>
<dbReference type="Proteomes" id="UP000197277">
    <property type="component" value="Unassembled WGS sequence"/>
</dbReference>
<sequence length="149" mass="15949">MKKFLLPLLLALAGAPAFAQGPVPHAQPDKNDDTIVLTLPDEGDVAWQRAAAVLVARGYTFRYSDADLLALSTDYSEFTLTSNISIFVLVQGHRLLLRGRCLTGLTPPSNAQAIRRGGFLGGTSNDWTELEAVAQLLGGTAAYYDSAAR</sequence>
<keyword evidence="1" id="KW-0732">Signal</keyword>
<dbReference type="RefSeq" id="WP_088464238.1">
    <property type="nucleotide sequence ID" value="NZ_NIRR01000013.1"/>
</dbReference>
<dbReference type="EMBL" id="NIRR01000013">
    <property type="protein sequence ID" value="OWP63271.1"/>
    <property type="molecule type" value="Genomic_DNA"/>
</dbReference>
<dbReference type="OrthoDB" id="886114at2"/>
<protein>
    <submittedName>
        <fullName evidence="2">Uncharacterized protein</fullName>
    </submittedName>
</protein>
<keyword evidence="3" id="KW-1185">Reference proteome</keyword>
<organism evidence="2 3">
    <name type="scientific">Hymenobacter amundsenii</name>
    <dbReference type="NCBI Taxonomy" id="2006685"/>
    <lineage>
        <taxon>Bacteria</taxon>
        <taxon>Pseudomonadati</taxon>
        <taxon>Bacteroidota</taxon>
        <taxon>Cytophagia</taxon>
        <taxon>Cytophagales</taxon>
        <taxon>Hymenobacteraceae</taxon>
        <taxon>Hymenobacter</taxon>
    </lineage>
</organism>
<proteinExistence type="predicted"/>
<reference evidence="2 3" key="1">
    <citation type="submission" date="2017-06" db="EMBL/GenBank/DDBJ databases">
        <title>Hymenobacter amundsenii sp. nov. isolated from regoliths in Antarctica.</title>
        <authorList>
            <person name="Sedlacek I."/>
            <person name="Kralova S."/>
            <person name="Pantucek R."/>
            <person name="Svec P."/>
            <person name="Holochova P."/>
            <person name="Stankova E."/>
            <person name="Vrbovska V."/>
            <person name="Busse H.-J."/>
        </authorList>
    </citation>
    <scope>NUCLEOTIDE SEQUENCE [LARGE SCALE GENOMIC DNA]</scope>
    <source>
        <strain evidence="2 3">CCM 8682</strain>
    </source>
</reference>